<dbReference type="NCBIfam" id="NF033580">
    <property type="entry name" value="transpos_IS5_3"/>
    <property type="match status" value="1"/>
</dbReference>
<keyword evidence="3" id="KW-1185">Reference proteome</keyword>
<sequence length="122" mass="14170">MIRTLLSDEVWARIESVLPGKEGDPGRTAADNRWFIEAVLWVGRTGCPWRDLPKEFGRWHTVYMRFSRWRRKGVWERVIHAVAGQTEIEHVLIDSTIVRAHQHSCGARKKTVHKRSGAREAD</sequence>
<dbReference type="EMBL" id="LPEQ01000055">
    <property type="protein sequence ID" value="KVV49556.1"/>
    <property type="molecule type" value="Genomic_DNA"/>
</dbReference>
<reference evidence="2 3" key="1">
    <citation type="submission" date="2015-11" db="EMBL/GenBank/DDBJ databases">
        <title>Expanding the genomic diversity of Burkholderia species for the development of highly accurate diagnostics.</title>
        <authorList>
            <person name="Sahl J."/>
            <person name="Keim P."/>
            <person name="Wagner D."/>
        </authorList>
    </citation>
    <scope>NUCLEOTIDE SEQUENCE [LARGE SCALE GENOMIC DNA]</scope>
    <source>
        <strain evidence="2 3">MSMB1301WGS</strain>
    </source>
</reference>
<evidence type="ECO:0000313" key="2">
    <source>
        <dbReference type="EMBL" id="KVV49556.1"/>
    </source>
</evidence>
<evidence type="ECO:0000259" key="1">
    <source>
        <dbReference type="Pfam" id="PF13340"/>
    </source>
</evidence>
<proteinExistence type="predicted"/>
<dbReference type="PANTHER" id="PTHR46637">
    <property type="entry name" value="TIS1421-TRANSPOSASE PROTEIN A"/>
    <property type="match status" value="1"/>
</dbReference>
<name>A0A105VKK0_9BURK</name>
<dbReference type="InterPro" id="IPR052909">
    <property type="entry name" value="Transposase_6_like"/>
</dbReference>
<comment type="caution">
    <text evidence="2">The sequence shown here is derived from an EMBL/GenBank/DDBJ whole genome shotgun (WGS) entry which is preliminary data.</text>
</comment>
<gene>
    <name evidence="2" type="ORF">WT27_02275</name>
</gene>
<organism evidence="2 3">
    <name type="scientific">Burkholderia territorii</name>
    <dbReference type="NCBI Taxonomy" id="1503055"/>
    <lineage>
        <taxon>Bacteria</taxon>
        <taxon>Pseudomonadati</taxon>
        <taxon>Pseudomonadota</taxon>
        <taxon>Betaproteobacteria</taxon>
        <taxon>Burkholderiales</taxon>
        <taxon>Burkholderiaceae</taxon>
        <taxon>Burkholderia</taxon>
        <taxon>Burkholderia cepacia complex</taxon>
    </lineage>
</organism>
<dbReference type="AlphaFoldDB" id="A0A105VKK0"/>
<dbReference type="Pfam" id="PF13340">
    <property type="entry name" value="DUF4096"/>
    <property type="match status" value="1"/>
</dbReference>
<dbReference type="PANTHER" id="PTHR46637:SF1">
    <property type="entry name" value="BLL5188 PROTEIN"/>
    <property type="match status" value="1"/>
</dbReference>
<evidence type="ECO:0000313" key="3">
    <source>
        <dbReference type="Proteomes" id="UP000062317"/>
    </source>
</evidence>
<protein>
    <submittedName>
        <fullName evidence="2">Transposase</fullName>
    </submittedName>
</protein>
<dbReference type="InterPro" id="IPR025161">
    <property type="entry name" value="IS402-like_dom"/>
</dbReference>
<accession>A0A105VKK0</accession>
<dbReference type="Proteomes" id="UP000062317">
    <property type="component" value="Unassembled WGS sequence"/>
</dbReference>
<feature type="domain" description="Insertion element IS402-like" evidence="1">
    <location>
        <begin position="6"/>
        <end position="78"/>
    </location>
</feature>